<keyword evidence="1" id="KW-0732">Signal</keyword>
<dbReference type="EMBL" id="NFZS01000001">
    <property type="protein sequence ID" value="RAO78010.1"/>
    <property type="molecule type" value="Genomic_DNA"/>
</dbReference>
<organism evidence="2 3">
    <name type="scientific">Dyella jiangningensis</name>
    <dbReference type="NCBI Taxonomy" id="1379159"/>
    <lineage>
        <taxon>Bacteria</taxon>
        <taxon>Pseudomonadati</taxon>
        <taxon>Pseudomonadota</taxon>
        <taxon>Gammaproteobacteria</taxon>
        <taxon>Lysobacterales</taxon>
        <taxon>Rhodanobacteraceae</taxon>
        <taxon>Dyella</taxon>
    </lineage>
</organism>
<evidence type="ECO:0000256" key="1">
    <source>
        <dbReference type="SAM" id="SignalP"/>
    </source>
</evidence>
<sequence>MARWSFLLCAAWIGALSVPVEGARADAPPAPVQVMVVGLFHLSNPGHDLHNMKVDDVLAPKRQAELGAITDALARFKPDKVAVEWPRDTVEERFPKYLAGTLPPSRNEVVQLGFRLARTAHAIGVYGIDADGDFPYEPVKAYADAHGLSSLLDAEGAKIDRQMAEQQRLLAEQGLSAALRRVNEPALIDEGNSFYRTALRMGSGNEQPGAELLAAWYRRNFLICANLVQLAKPGDRIVVFYGSGHAFLLRQCVSETPGFQLVEPNDYLPH</sequence>
<protein>
    <recommendedName>
        <fullName evidence="4">TraB/GumN family protein</fullName>
    </recommendedName>
</protein>
<feature type="chain" id="PRO_5016467032" description="TraB/GumN family protein" evidence="1">
    <location>
        <begin position="23"/>
        <end position="270"/>
    </location>
</feature>
<comment type="caution">
    <text evidence="2">The sequence shown here is derived from an EMBL/GenBank/DDBJ whole genome shotgun (WGS) entry which is preliminary data.</text>
</comment>
<dbReference type="InterPro" id="IPR043749">
    <property type="entry name" value="DUF5694"/>
</dbReference>
<dbReference type="Pfam" id="PF18950">
    <property type="entry name" value="DUF5694"/>
    <property type="match status" value="1"/>
</dbReference>
<reference evidence="2 3" key="1">
    <citation type="journal article" date="2018" name="Genet. Mol. Biol.">
        <title>The genome sequence of Dyella jiangningensis FCAV SCS01 from a lignocellulose-decomposing microbial consortium metagenome reveals potential for biotechnological applications.</title>
        <authorList>
            <person name="Desiderato J.G."/>
            <person name="Alvarenga D.O."/>
            <person name="Constancio M.T.L."/>
            <person name="Alves L.M.C."/>
            <person name="Varani A.M."/>
        </authorList>
    </citation>
    <scope>NUCLEOTIDE SEQUENCE [LARGE SCALE GENOMIC DNA]</scope>
    <source>
        <strain evidence="2 3">FCAV SCS01</strain>
    </source>
</reference>
<dbReference type="Proteomes" id="UP000248926">
    <property type="component" value="Unassembled WGS sequence"/>
</dbReference>
<evidence type="ECO:0000313" key="3">
    <source>
        <dbReference type="Proteomes" id="UP000248926"/>
    </source>
</evidence>
<keyword evidence="3" id="KW-1185">Reference proteome</keyword>
<evidence type="ECO:0008006" key="4">
    <source>
        <dbReference type="Google" id="ProtNLM"/>
    </source>
</evidence>
<feature type="signal peptide" evidence="1">
    <location>
        <begin position="1"/>
        <end position="22"/>
    </location>
</feature>
<gene>
    <name evidence="2" type="ORF">CA260_09325</name>
</gene>
<dbReference type="AlphaFoldDB" id="A0A328P8M9"/>
<proteinExistence type="predicted"/>
<accession>A0A328P8M9</accession>
<name>A0A328P8M9_9GAMM</name>
<evidence type="ECO:0000313" key="2">
    <source>
        <dbReference type="EMBL" id="RAO78010.1"/>
    </source>
</evidence>